<proteinExistence type="predicted"/>
<dbReference type="EMBL" id="BMFJ01000001">
    <property type="protein sequence ID" value="GGE30465.1"/>
    <property type="molecule type" value="Genomic_DNA"/>
</dbReference>
<sequence>MKYLFPLLALGLTAAPAHAASVSTTDIIATPDFSYGFEDLPQSSAFGSVVISGNITVMQVLGDPNGIWTSFPFPGQEGSRSWYPIGGDLGYTVIKTTDGADLSAFGFLSGNGEALGTVRTAHYSLRRDGVEVASGSYANSAEMSYIGFSDAIFDEIYLMSTSGPTDSFSFFGDRTRNTLAIDAIEMKLADAPAVPLPAGGLLLLSGLAAAGLLRRRG</sequence>
<dbReference type="InterPro" id="IPR022472">
    <property type="entry name" value="VPLPA-CTERM"/>
</dbReference>
<organism evidence="3 4">
    <name type="scientific">Primorskyibacter flagellatus</name>
    <dbReference type="NCBI Taxonomy" id="1387277"/>
    <lineage>
        <taxon>Bacteria</taxon>
        <taxon>Pseudomonadati</taxon>
        <taxon>Pseudomonadota</taxon>
        <taxon>Alphaproteobacteria</taxon>
        <taxon>Rhodobacterales</taxon>
        <taxon>Roseobacteraceae</taxon>
        <taxon>Primorskyibacter</taxon>
    </lineage>
</organism>
<dbReference type="RefSeq" id="WP_188477324.1">
    <property type="nucleotide sequence ID" value="NZ_BMFJ01000001.1"/>
</dbReference>
<protein>
    <recommendedName>
        <fullName evidence="5">VPLPA-CTERM protein sorting domain-containing protein</fullName>
    </recommendedName>
</protein>
<evidence type="ECO:0000313" key="4">
    <source>
        <dbReference type="Proteomes" id="UP000612855"/>
    </source>
</evidence>
<keyword evidence="2" id="KW-0732">Signal</keyword>
<feature type="signal peptide" evidence="2">
    <location>
        <begin position="1"/>
        <end position="19"/>
    </location>
</feature>
<name>A0A917EE53_9RHOB</name>
<evidence type="ECO:0008006" key="5">
    <source>
        <dbReference type="Google" id="ProtNLM"/>
    </source>
</evidence>
<reference evidence="4" key="1">
    <citation type="journal article" date="2019" name="Int. J. Syst. Evol. Microbiol.">
        <title>The Global Catalogue of Microorganisms (GCM) 10K type strain sequencing project: providing services to taxonomists for standard genome sequencing and annotation.</title>
        <authorList>
            <consortium name="The Broad Institute Genomics Platform"/>
            <consortium name="The Broad Institute Genome Sequencing Center for Infectious Disease"/>
            <person name="Wu L."/>
            <person name="Ma J."/>
        </authorList>
    </citation>
    <scope>NUCLEOTIDE SEQUENCE [LARGE SCALE GENOMIC DNA]</scope>
    <source>
        <strain evidence="4">CGMCC 1.12664</strain>
    </source>
</reference>
<keyword evidence="4" id="KW-1185">Reference proteome</keyword>
<accession>A0A917EE53</accession>
<dbReference type="AlphaFoldDB" id="A0A917EE53"/>
<evidence type="ECO:0000256" key="1">
    <source>
        <dbReference type="SAM" id="Phobius"/>
    </source>
</evidence>
<gene>
    <name evidence="3" type="ORF">GCM10011360_18100</name>
</gene>
<dbReference type="NCBIfam" id="TIGR03370">
    <property type="entry name" value="VPLPA-CTERM"/>
    <property type="match status" value="1"/>
</dbReference>
<evidence type="ECO:0000313" key="3">
    <source>
        <dbReference type="EMBL" id="GGE30465.1"/>
    </source>
</evidence>
<keyword evidence="1" id="KW-0472">Membrane</keyword>
<feature type="transmembrane region" description="Helical" evidence="1">
    <location>
        <begin position="194"/>
        <end position="213"/>
    </location>
</feature>
<evidence type="ECO:0000256" key="2">
    <source>
        <dbReference type="SAM" id="SignalP"/>
    </source>
</evidence>
<keyword evidence="1" id="KW-0812">Transmembrane</keyword>
<keyword evidence="1" id="KW-1133">Transmembrane helix</keyword>
<feature type="chain" id="PRO_5037041725" description="VPLPA-CTERM protein sorting domain-containing protein" evidence="2">
    <location>
        <begin position="20"/>
        <end position="217"/>
    </location>
</feature>
<comment type="caution">
    <text evidence="3">The sequence shown here is derived from an EMBL/GenBank/DDBJ whole genome shotgun (WGS) entry which is preliminary data.</text>
</comment>
<dbReference type="Proteomes" id="UP000612855">
    <property type="component" value="Unassembled WGS sequence"/>
</dbReference>